<dbReference type="STRING" id="1458307.OSB_29930"/>
<dbReference type="KEGG" id="otm:OSB_29930"/>
<dbReference type="AlphaFoldDB" id="A0A0K0Y967"/>
<evidence type="ECO:0000313" key="2">
    <source>
        <dbReference type="Proteomes" id="UP000067444"/>
    </source>
</evidence>
<proteinExistence type="predicted"/>
<dbReference type="RefSeq" id="WP_049835697.1">
    <property type="nucleotide sequence ID" value="NZ_CP012160.1"/>
</dbReference>
<dbReference type="Proteomes" id="UP000067444">
    <property type="component" value="Chromosome"/>
</dbReference>
<dbReference type="EMBL" id="CP012160">
    <property type="protein sequence ID" value="AKS47509.1"/>
    <property type="molecule type" value="Genomic_DNA"/>
</dbReference>
<gene>
    <name evidence="1" type="ORF">OSB_29930</name>
</gene>
<keyword evidence="2" id="KW-1185">Reference proteome</keyword>
<organism evidence="1 2">
    <name type="scientific">Octadecabacter temperatus</name>
    <dbReference type="NCBI Taxonomy" id="1458307"/>
    <lineage>
        <taxon>Bacteria</taxon>
        <taxon>Pseudomonadati</taxon>
        <taxon>Pseudomonadota</taxon>
        <taxon>Alphaproteobacteria</taxon>
        <taxon>Rhodobacterales</taxon>
        <taxon>Roseobacteraceae</taxon>
        <taxon>Octadecabacter</taxon>
    </lineage>
</organism>
<name>A0A0K0Y967_9RHOB</name>
<evidence type="ECO:0000313" key="1">
    <source>
        <dbReference type="EMBL" id="AKS47509.1"/>
    </source>
</evidence>
<accession>A0A0K0Y967</accession>
<protein>
    <submittedName>
        <fullName evidence="1">Uncharacterized protein</fullName>
    </submittedName>
</protein>
<sequence>MALLGEKLTGPKFAAIVLAVYAICYAALMLIAGASAVSEPSIALIMFGLLALAATPFIALTHLNRITDGEDHPPARPIVMAIVMAAPAVFWLYWGIGSLASIHGFQAGDVLVSFLAVLMPGLLALWLSVTFAILAVRARTNTIDIE</sequence>
<reference evidence="1 2" key="1">
    <citation type="journal article" date="2015" name="Genome Announc.">
        <title>Closed Genome Sequence of Octadecabacter temperatus SB1, the First Mesophilic Species of the Genus Octadecabacter.</title>
        <authorList>
            <person name="Voget S."/>
            <person name="Billerbeck S."/>
            <person name="Simon M."/>
            <person name="Daniel R."/>
        </authorList>
    </citation>
    <scope>NUCLEOTIDE SEQUENCE [LARGE SCALE GENOMIC DNA]</scope>
    <source>
        <strain evidence="1 2">SB1</strain>
    </source>
</reference>